<evidence type="ECO:0000256" key="3">
    <source>
        <dbReference type="ARBA" id="ARBA00022723"/>
    </source>
</evidence>
<dbReference type="Gene3D" id="3.40.390.10">
    <property type="entry name" value="Collagenase (Catalytic Domain)"/>
    <property type="match status" value="1"/>
</dbReference>
<evidence type="ECO:0000313" key="7">
    <source>
        <dbReference type="EMBL" id="MDN5216909.1"/>
    </source>
</evidence>
<dbReference type="RefSeq" id="WP_346762247.1">
    <property type="nucleotide sequence ID" value="NZ_JAUJEB010000012.1"/>
</dbReference>
<dbReference type="InterPro" id="IPR012962">
    <property type="entry name" value="Pept_M54_archaemetzincn"/>
</dbReference>
<sequence length="209" mass="23771">MTYRILLAFIIIYRIFLHNSAAQTINLSIVTLGDTEPKHLEIIKDSLQRFYNCKVINSYSLEISPELTSKSSKEDQLYNFEVLNAMAVNRRLNEFNKDTGGLIVGITDYALTIGERFSSTYYLIRGLANDSLGTATISTFRIKNESENDKDFVANLAKIAKHELGHLLGMPHCGSDSCLMVDGYRFNKMSRNYCKDCLNKIDPRHLIIE</sequence>
<evidence type="ECO:0000256" key="4">
    <source>
        <dbReference type="ARBA" id="ARBA00022801"/>
    </source>
</evidence>
<accession>A0ABT8LGI8</accession>
<evidence type="ECO:0000256" key="2">
    <source>
        <dbReference type="ARBA" id="ARBA00022670"/>
    </source>
</evidence>
<dbReference type="EMBL" id="JAUJEB010000012">
    <property type="protein sequence ID" value="MDN5216909.1"/>
    <property type="molecule type" value="Genomic_DNA"/>
</dbReference>
<dbReference type="PANTHER" id="PTHR15910:SF1">
    <property type="entry name" value="ARCHAEMETZINCIN-2"/>
    <property type="match status" value="1"/>
</dbReference>
<keyword evidence="8" id="KW-1185">Reference proteome</keyword>
<keyword evidence="3" id="KW-0479">Metal-binding</keyword>
<organism evidence="7 8">
    <name type="scientific">Agaribacillus aureus</name>
    <dbReference type="NCBI Taxonomy" id="3051825"/>
    <lineage>
        <taxon>Bacteria</taxon>
        <taxon>Pseudomonadati</taxon>
        <taxon>Bacteroidota</taxon>
        <taxon>Cytophagia</taxon>
        <taxon>Cytophagales</taxon>
        <taxon>Splendidivirgaceae</taxon>
        <taxon>Agaribacillus</taxon>
    </lineage>
</organism>
<evidence type="ECO:0000313" key="8">
    <source>
        <dbReference type="Proteomes" id="UP001172083"/>
    </source>
</evidence>
<dbReference type="InterPro" id="IPR024079">
    <property type="entry name" value="MetalloPept_cat_dom_sf"/>
</dbReference>
<keyword evidence="6 7" id="KW-0482">Metalloprotease</keyword>
<evidence type="ECO:0000256" key="1">
    <source>
        <dbReference type="ARBA" id="ARBA00001947"/>
    </source>
</evidence>
<name>A0ABT8LGI8_9BACT</name>
<dbReference type="GO" id="GO:0008237">
    <property type="term" value="F:metallopeptidase activity"/>
    <property type="evidence" value="ECO:0007669"/>
    <property type="project" value="UniProtKB-KW"/>
</dbReference>
<dbReference type="SUPFAM" id="SSF55486">
    <property type="entry name" value="Metalloproteases ('zincins'), catalytic domain"/>
    <property type="match status" value="1"/>
</dbReference>
<keyword evidence="2" id="KW-0645">Protease</keyword>
<proteinExistence type="predicted"/>
<keyword evidence="4 7" id="KW-0378">Hydrolase</keyword>
<comment type="cofactor">
    <cofactor evidence="1">
        <name>Zn(2+)</name>
        <dbReference type="ChEBI" id="CHEBI:29105"/>
    </cofactor>
</comment>
<evidence type="ECO:0000256" key="5">
    <source>
        <dbReference type="ARBA" id="ARBA00022833"/>
    </source>
</evidence>
<dbReference type="PANTHER" id="PTHR15910">
    <property type="entry name" value="ARCHAEMETZINCIN"/>
    <property type="match status" value="1"/>
</dbReference>
<dbReference type="Pfam" id="PF07998">
    <property type="entry name" value="Peptidase_M54"/>
    <property type="match status" value="1"/>
</dbReference>
<comment type="caution">
    <text evidence="7">The sequence shown here is derived from an EMBL/GenBank/DDBJ whole genome shotgun (WGS) entry which is preliminary data.</text>
</comment>
<gene>
    <name evidence="7" type="ORF">QQ020_32865</name>
</gene>
<evidence type="ECO:0000256" key="6">
    <source>
        <dbReference type="ARBA" id="ARBA00023049"/>
    </source>
</evidence>
<reference evidence="7" key="1">
    <citation type="submission" date="2023-06" db="EMBL/GenBank/DDBJ databases">
        <title>Genomic of Agaribacillus aureum.</title>
        <authorList>
            <person name="Wang G."/>
        </authorList>
    </citation>
    <scope>NUCLEOTIDE SEQUENCE</scope>
    <source>
        <strain evidence="7">BMA12</strain>
    </source>
</reference>
<dbReference type="EC" id="3.4.24.-" evidence="7"/>
<keyword evidence="5" id="KW-0862">Zinc</keyword>
<dbReference type="Proteomes" id="UP001172083">
    <property type="component" value="Unassembled WGS sequence"/>
</dbReference>
<protein>
    <submittedName>
        <fullName evidence="7">Matrixin family metalloprotease</fullName>
        <ecNumber evidence="7">3.4.24.-</ecNumber>
    </submittedName>
</protein>